<feature type="domain" description="Rad50/SbcC-type AAA" evidence="3">
    <location>
        <begin position="6"/>
        <end position="262"/>
    </location>
</feature>
<feature type="coiled-coil region" evidence="2">
    <location>
        <begin position="195"/>
        <end position="265"/>
    </location>
</feature>
<evidence type="ECO:0000256" key="2">
    <source>
        <dbReference type="SAM" id="Coils"/>
    </source>
</evidence>
<dbReference type="OrthoDB" id="25344at2157"/>
<accession>A0A1G5X4Y0</accession>
<dbReference type="PANTHER" id="PTHR32114:SF2">
    <property type="entry name" value="ABC TRANSPORTER ABCH.3"/>
    <property type="match status" value="1"/>
</dbReference>
<dbReference type="PANTHER" id="PTHR32114">
    <property type="entry name" value="ABC TRANSPORTER ABCH.3"/>
    <property type="match status" value="1"/>
</dbReference>
<organism evidence="4 5">
    <name type="scientific">Methanobrevibacter millerae</name>
    <dbReference type="NCBI Taxonomy" id="230361"/>
    <lineage>
        <taxon>Archaea</taxon>
        <taxon>Methanobacteriati</taxon>
        <taxon>Methanobacteriota</taxon>
        <taxon>Methanomada group</taxon>
        <taxon>Methanobacteria</taxon>
        <taxon>Methanobacteriales</taxon>
        <taxon>Methanobacteriaceae</taxon>
        <taxon>Methanobrevibacter</taxon>
    </lineage>
</organism>
<dbReference type="InterPro" id="IPR038729">
    <property type="entry name" value="Rad50/SbcC_AAA"/>
</dbReference>
<dbReference type="GO" id="GO:0006302">
    <property type="term" value="P:double-strand break repair"/>
    <property type="evidence" value="ECO:0007669"/>
    <property type="project" value="InterPro"/>
</dbReference>
<dbReference type="GO" id="GO:0016887">
    <property type="term" value="F:ATP hydrolysis activity"/>
    <property type="evidence" value="ECO:0007669"/>
    <property type="project" value="InterPro"/>
</dbReference>
<dbReference type="SUPFAM" id="SSF52540">
    <property type="entry name" value="P-loop containing nucleoside triphosphate hydrolases"/>
    <property type="match status" value="2"/>
</dbReference>
<dbReference type="AlphaFoldDB" id="A0A1G5X4Y0"/>
<dbReference type="EMBL" id="FMXB01000017">
    <property type="protein sequence ID" value="SDA65114.1"/>
    <property type="molecule type" value="Genomic_DNA"/>
</dbReference>
<dbReference type="RefSeq" id="WP_149732446.1">
    <property type="nucleotide sequence ID" value="NZ_FMXB01000017.1"/>
</dbReference>
<dbReference type="Pfam" id="PF13476">
    <property type="entry name" value="AAA_23"/>
    <property type="match status" value="1"/>
</dbReference>
<gene>
    <name evidence="4" type="ORF">SAMN02910315_01943</name>
</gene>
<dbReference type="Proteomes" id="UP000323439">
    <property type="component" value="Unassembled WGS sequence"/>
</dbReference>
<evidence type="ECO:0000313" key="4">
    <source>
        <dbReference type="EMBL" id="SDA65114.1"/>
    </source>
</evidence>
<dbReference type="InterPro" id="IPR027417">
    <property type="entry name" value="P-loop_NTPase"/>
</dbReference>
<keyword evidence="5" id="KW-1185">Reference proteome</keyword>
<name>A0A1G5X4Y0_9EURY</name>
<dbReference type="Gene3D" id="3.40.50.300">
    <property type="entry name" value="P-loop containing nucleotide triphosphate hydrolases"/>
    <property type="match status" value="2"/>
</dbReference>
<reference evidence="4 5" key="1">
    <citation type="submission" date="2016-10" db="EMBL/GenBank/DDBJ databases">
        <authorList>
            <person name="Varghese N."/>
            <person name="Submissions S."/>
        </authorList>
    </citation>
    <scope>NUCLEOTIDE SEQUENCE [LARGE SCALE GENOMIC DNA]</scope>
    <source>
        <strain evidence="4 5">DSM 16643</strain>
    </source>
</reference>
<evidence type="ECO:0000256" key="1">
    <source>
        <dbReference type="ARBA" id="ARBA00023054"/>
    </source>
</evidence>
<keyword evidence="1 2" id="KW-0175">Coiled coil</keyword>
<feature type="coiled-coil region" evidence="2">
    <location>
        <begin position="397"/>
        <end position="498"/>
    </location>
</feature>
<proteinExistence type="predicted"/>
<protein>
    <submittedName>
        <fullName evidence="4">DNA sulfur modification protein DndD</fullName>
    </submittedName>
</protein>
<evidence type="ECO:0000259" key="3">
    <source>
        <dbReference type="Pfam" id="PF13476"/>
    </source>
</evidence>
<evidence type="ECO:0000313" key="5">
    <source>
        <dbReference type="Proteomes" id="UP000323439"/>
    </source>
</evidence>
<sequence length="658" mass="76982">MFLDYIEITNFRPYYGTQRIDFGFNEKENLTIILADNGSGKTSLVNALTWALYGKELHDVRDKSEPIYNLKAAEIAEAEGYDEINVEVKIRFYYFDADNHKKYFVVDREVKYQQWEDDQWSAELTSHLIVDETGKEPMDQDIAQNAINNKIPKNMFHYFFFNGATLSNYFESDSDLNLKNSIEQISQVGLVNSMADHLEKTLNNLNKQYDKLRPEGPVNYNKLINKKISERKDLEDERKANHIKIDEAQRLILELDEKLKKADSKHVKELTNRRSVLEKEKISLSTSIKTNTVKYENLILEIYPIAVLFDELIGAIEIADKSRETKTAPPLIERTLLNDILDDGYCICGVKLEDHPECVEELHKRLRKTTKVQTDEFYKDYYDIKSTLKKLENIHEIDNMRRTLEENNAHLIAVENEISEISEELISIDIADINEYEKHRDNNVKVKKRLRDRNTIIGKDIERLKNEIVQLKKKRDDIEEANEKLREINQKIEFCESAVDVVSTLNYDVQKHIRDKVTSKIRDQFIGIDWKYDKYTDVNIEDDYRIRVTKSSGQKIRPGDLSDGEENLLALSFMMALHSLSGFEIPLIIDAPLEKLDKSKRIDFISDLHEYTKDKQIIFLFTDSQYTNDVRASMLENVSEEYELKPAENKTEIVKHEQ</sequence>